<dbReference type="Proteomes" id="UP000006727">
    <property type="component" value="Chromosome 2"/>
</dbReference>
<dbReference type="Gramene" id="Pp3c2_4900V3.1">
    <property type="protein sequence ID" value="PAC:32932873.CDS.1"/>
    <property type="gene ID" value="Pp3c2_4900"/>
</dbReference>
<evidence type="ECO:0000313" key="2">
    <source>
        <dbReference type="EnsemblPlants" id="PAC:32932873.CDS.1"/>
    </source>
</evidence>
<dbReference type="Gramene" id="Pp3c2_4900V3.2">
    <property type="protein sequence ID" value="PAC:32932874.CDS.1"/>
    <property type="gene ID" value="Pp3c2_4900"/>
</dbReference>
<evidence type="ECO:0000313" key="1">
    <source>
        <dbReference type="EMBL" id="PNR59441.1"/>
    </source>
</evidence>
<evidence type="ECO:0000313" key="3">
    <source>
        <dbReference type="Proteomes" id="UP000006727"/>
    </source>
</evidence>
<reference evidence="2" key="3">
    <citation type="submission" date="2020-12" db="UniProtKB">
        <authorList>
            <consortium name="EnsemblPlants"/>
        </authorList>
    </citation>
    <scope>IDENTIFICATION</scope>
</reference>
<dbReference type="EMBL" id="ABEU02000002">
    <property type="protein sequence ID" value="PNR59441.1"/>
    <property type="molecule type" value="Genomic_DNA"/>
</dbReference>
<name>A0A2K1L090_PHYPA</name>
<protein>
    <submittedName>
        <fullName evidence="1 2">Uncharacterized protein</fullName>
    </submittedName>
</protein>
<reference evidence="1 3" key="2">
    <citation type="journal article" date="2018" name="Plant J.">
        <title>The Physcomitrella patens chromosome-scale assembly reveals moss genome structure and evolution.</title>
        <authorList>
            <person name="Lang D."/>
            <person name="Ullrich K.K."/>
            <person name="Murat F."/>
            <person name="Fuchs J."/>
            <person name="Jenkins J."/>
            <person name="Haas F.B."/>
            <person name="Piednoel M."/>
            <person name="Gundlach H."/>
            <person name="Van Bel M."/>
            <person name="Meyberg R."/>
            <person name="Vives C."/>
            <person name="Morata J."/>
            <person name="Symeonidi A."/>
            <person name="Hiss M."/>
            <person name="Muchero W."/>
            <person name="Kamisugi Y."/>
            <person name="Saleh O."/>
            <person name="Blanc G."/>
            <person name="Decker E.L."/>
            <person name="van Gessel N."/>
            <person name="Grimwood J."/>
            <person name="Hayes R.D."/>
            <person name="Graham S.W."/>
            <person name="Gunter L.E."/>
            <person name="McDaniel S.F."/>
            <person name="Hoernstein S.N.W."/>
            <person name="Larsson A."/>
            <person name="Li F.W."/>
            <person name="Perroud P.F."/>
            <person name="Phillips J."/>
            <person name="Ranjan P."/>
            <person name="Rokshar D.S."/>
            <person name="Rothfels C.J."/>
            <person name="Schneider L."/>
            <person name="Shu S."/>
            <person name="Stevenson D.W."/>
            <person name="Thummler F."/>
            <person name="Tillich M."/>
            <person name="Villarreal Aguilar J.C."/>
            <person name="Widiez T."/>
            <person name="Wong G.K."/>
            <person name="Wymore A."/>
            <person name="Zhang Y."/>
            <person name="Zimmer A.D."/>
            <person name="Quatrano R.S."/>
            <person name="Mayer K.F.X."/>
            <person name="Goodstein D."/>
            <person name="Casacuberta J.M."/>
            <person name="Vandepoele K."/>
            <person name="Reski R."/>
            <person name="Cuming A.C."/>
            <person name="Tuskan G.A."/>
            <person name="Maumus F."/>
            <person name="Salse J."/>
            <person name="Schmutz J."/>
            <person name="Rensing S.A."/>
        </authorList>
    </citation>
    <scope>NUCLEOTIDE SEQUENCE [LARGE SCALE GENOMIC DNA]</scope>
    <source>
        <strain evidence="2 3">cv. Gransden 2004</strain>
    </source>
</reference>
<dbReference type="EnsemblPlants" id="Pp3c2_4900V3.2">
    <property type="protein sequence ID" value="PAC:32932874.CDS.1"/>
    <property type="gene ID" value="Pp3c2_4900"/>
</dbReference>
<accession>A0A2K1L090</accession>
<keyword evidence="3" id="KW-1185">Reference proteome</keyword>
<gene>
    <name evidence="1" type="ORF">PHYPA_002232</name>
</gene>
<reference evidence="1 3" key="1">
    <citation type="journal article" date="2008" name="Science">
        <title>The Physcomitrella genome reveals evolutionary insights into the conquest of land by plants.</title>
        <authorList>
            <person name="Rensing S."/>
            <person name="Lang D."/>
            <person name="Zimmer A."/>
            <person name="Terry A."/>
            <person name="Salamov A."/>
            <person name="Shapiro H."/>
            <person name="Nishiyama T."/>
            <person name="Perroud P.-F."/>
            <person name="Lindquist E."/>
            <person name="Kamisugi Y."/>
            <person name="Tanahashi T."/>
            <person name="Sakakibara K."/>
            <person name="Fujita T."/>
            <person name="Oishi K."/>
            <person name="Shin-I T."/>
            <person name="Kuroki Y."/>
            <person name="Toyoda A."/>
            <person name="Suzuki Y."/>
            <person name="Hashimoto A."/>
            <person name="Yamaguchi K."/>
            <person name="Sugano A."/>
            <person name="Kohara Y."/>
            <person name="Fujiyama A."/>
            <person name="Anterola A."/>
            <person name="Aoki S."/>
            <person name="Ashton N."/>
            <person name="Barbazuk W.B."/>
            <person name="Barker E."/>
            <person name="Bennetzen J."/>
            <person name="Bezanilla M."/>
            <person name="Blankenship R."/>
            <person name="Cho S.H."/>
            <person name="Dutcher S."/>
            <person name="Estelle M."/>
            <person name="Fawcett J.A."/>
            <person name="Gundlach H."/>
            <person name="Hanada K."/>
            <person name="Heyl A."/>
            <person name="Hicks K.A."/>
            <person name="Hugh J."/>
            <person name="Lohr M."/>
            <person name="Mayer K."/>
            <person name="Melkozernov A."/>
            <person name="Murata T."/>
            <person name="Nelson D."/>
            <person name="Pils B."/>
            <person name="Prigge M."/>
            <person name="Reiss B."/>
            <person name="Renner T."/>
            <person name="Rombauts S."/>
            <person name="Rushton P."/>
            <person name="Sanderfoot A."/>
            <person name="Schween G."/>
            <person name="Shiu S.-H."/>
            <person name="Stueber K."/>
            <person name="Theodoulou F.L."/>
            <person name="Tu H."/>
            <person name="Van de Peer Y."/>
            <person name="Verrier P.J."/>
            <person name="Waters E."/>
            <person name="Wood A."/>
            <person name="Yang L."/>
            <person name="Cove D."/>
            <person name="Cuming A."/>
            <person name="Hasebe M."/>
            <person name="Lucas S."/>
            <person name="Mishler D.B."/>
            <person name="Reski R."/>
            <person name="Grigoriev I."/>
            <person name="Quatrano R.S."/>
            <person name="Boore J.L."/>
        </authorList>
    </citation>
    <scope>NUCLEOTIDE SEQUENCE [LARGE SCALE GENOMIC DNA]</scope>
    <source>
        <strain evidence="2 3">cv. Gransden 2004</strain>
    </source>
</reference>
<organism evidence="1">
    <name type="scientific">Physcomitrium patens</name>
    <name type="common">Spreading-leaved earth moss</name>
    <name type="synonym">Physcomitrella patens</name>
    <dbReference type="NCBI Taxonomy" id="3218"/>
    <lineage>
        <taxon>Eukaryota</taxon>
        <taxon>Viridiplantae</taxon>
        <taxon>Streptophyta</taxon>
        <taxon>Embryophyta</taxon>
        <taxon>Bryophyta</taxon>
        <taxon>Bryophytina</taxon>
        <taxon>Bryopsida</taxon>
        <taxon>Funariidae</taxon>
        <taxon>Funariales</taxon>
        <taxon>Funariaceae</taxon>
        <taxon>Physcomitrium</taxon>
    </lineage>
</organism>
<dbReference type="PaxDb" id="3218-PP1S7_277V6.1"/>
<dbReference type="InParanoid" id="A0A2K1L090"/>
<dbReference type="AlphaFoldDB" id="A0A2K1L090"/>
<sequence length="56" mass="6452">MRIEILLQRNNIRLLVFNTDPCEAIWDAANGRGTQRVVYRLNCAVSLFSKLFGLKL</sequence>
<proteinExistence type="predicted"/>
<dbReference type="EnsemblPlants" id="Pp3c2_4900V3.1">
    <property type="protein sequence ID" value="PAC:32932873.CDS.1"/>
    <property type="gene ID" value="Pp3c2_4900"/>
</dbReference>